<proteinExistence type="predicted"/>
<comment type="caution">
    <text evidence="1">The sequence shown here is derived from an EMBL/GenBank/DDBJ whole genome shotgun (WGS) entry which is preliminary data.</text>
</comment>
<keyword evidence="2" id="KW-1185">Reference proteome</keyword>
<reference evidence="1 2" key="1">
    <citation type="journal article" date="2020" name="ISME J.">
        <title>Uncovering the hidden diversity of litter-decomposition mechanisms in mushroom-forming fungi.</title>
        <authorList>
            <person name="Floudas D."/>
            <person name="Bentzer J."/>
            <person name="Ahren D."/>
            <person name="Johansson T."/>
            <person name="Persson P."/>
            <person name="Tunlid A."/>
        </authorList>
    </citation>
    <scope>NUCLEOTIDE SEQUENCE [LARGE SCALE GENOMIC DNA]</scope>
    <source>
        <strain evidence="1 2">CBS 406.79</strain>
    </source>
</reference>
<protein>
    <submittedName>
        <fullName evidence="1">Uncharacterized protein</fullName>
    </submittedName>
</protein>
<evidence type="ECO:0000313" key="2">
    <source>
        <dbReference type="Proteomes" id="UP000518752"/>
    </source>
</evidence>
<name>A0A8H5CM67_9AGAR</name>
<dbReference type="AlphaFoldDB" id="A0A8H5CM67"/>
<dbReference type="EMBL" id="JAACJN010000421">
    <property type="protein sequence ID" value="KAF5344043.1"/>
    <property type="molecule type" value="Genomic_DNA"/>
</dbReference>
<dbReference type="OrthoDB" id="3070471at2759"/>
<organism evidence="1 2">
    <name type="scientific">Collybiopsis confluens</name>
    <dbReference type="NCBI Taxonomy" id="2823264"/>
    <lineage>
        <taxon>Eukaryota</taxon>
        <taxon>Fungi</taxon>
        <taxon>Dikarya</taxon>
        <taxon>Basidiomycota</taxon>
        <taxon>Agaricomycotina</taxon>
        <taxon>Agaricomycetes</taxon>
        <taxon>Agaricomycetidae</taxon>
        <taxon>Agaricales</taxon>
        <taxon>Marasmiineae</taxon>
        <taxon>Omphalotaceae</taxon>
        <taxon>Collybiopsis</taxon>
    </lineage>
</organism>
<dbReference type="Proteomes" id="UP000518752">
    <property type="component" value="Unassembled WGS sequence"/>
</dbReference>
<evidence type="ECO:0000313" key="1">
    <source>
        <dbReference type="EMBL" id="KAF5344043.1"/>
    </source>
</evidence>
<sequence>MNIKQLESVVLRNAVPLDTWCLVDSNQRLDTVPDCISDSCRFFIQSTSPRKNRLKWRNKTTVRASVYVMRDWSLYELVCGLQLQREKNFTTPVQLKLFYEQFGGSARDAYGGAQDPVNFRKGLQQLATNFHADLLVKPIIAAEPRTDDLVVIDPDNSHKFLSVFPVSDADRTQFSIQPPSKTVLNIVLEMVTRQMEQSAADLFHQLLASGKSISERTIAAYYYNGNFFRHLTSNRSLPCYPMEPSTVRLQDQVSRSWTTNALEPHHIQMQSLPMHYFDSRALPPEWRIGVLYVPNTQNFPTMDAFWVRSKSHVVMFQATISGSLTFSLEGLKWLASQGFESAEYSYVSPSTVTSASLSLPVSVPDSLTYKDFDIPENDILFPPVRATTVSPGISTLPLKIIRLYHVVLDLKDREDKEQALGEPASKKAKLM</sequence>
<accession>A0A8H5CM67</accession>
<gene>
    <name evidence="1" type="ORF">D9757_013882</name>
</gene>